<keyword evidence="3" id="KW-0698">rRNA processing</keyword>
<evidence type="ECO:0000256" key="4">
    <source>
        <dbReference type="ARBA" id="ARBA00023242"/>
    </source>
</evidence>
<dbReference type="PANTHER" id="PTHR13026:SF0">
    <property type="entry name" value="RIBOSOMAL RNA PROCESSING 1B"/>
    <property type="match status" value="1"/>
</dbReference>
<keyword evidence="7" id="KW-1185">Reference proteome</keyword>
<evidence type="ECO:0000256" key="3">
    <source>
        <dbReference type="ARBA" id="ARBA00022552"/>
    </source>
</evidence>
<proteinExistence type="inferred from homology"/>
<dbReference type="HOGENOM" id="CLU_022876_1_0_1"/>
<evidence type="ECO:0000256" key="5">
    <source>
        <dbReference type="SAM" id="MobiDB-lite"/>
    </source>
</evidence>
<evidence type="ECO:0000313" key="6">
    <source>
        <dbReference type="EMBL" id="EFJ03829.1"/>
    </source>
</evidence>
<evidence type="ECO:0000313" key="7">
    <source>
        <dbReference type="Proteomes" id="UP000007431"/>
    </source>
</evidence>
<feature type="region of interest" description="Disordered" evidence="5">
    <location>
        <begin position="223"/>
        <end position="263"/>
    </location>
</feature>
<dbReference type="FunCoup" id="D8PRA3">
    <property type="interactions" value="20"/>
</dbReference>
<gene>
    <name evidence="6" type="ORF">SCHCODRAFT_13593</name>
</gene>
<comment type="subcellular location">
    <subcellularLocation>
        <location evidence="1">Nucleus</location>
    </subcellularLocation>
</comment>
<dbReference type="InterPro" id="IPR010301">
    <property type="entry name" value="RRP1"/>
</dbReference>
<evidence type="ECO:0000256" key="1">
    <source>
        <dbReference type="ARBA" id="ARBA00004123"/>
    </source>
</evidence>
<dbReference type="GO" id="GO:0030688">
    <property type="term" value="C:preribosome, small subunit precursor"/>
    <property type="evidence" value="ECO:0007669"/>
    <property type="project" value="InterPro"/>
</dbReference>
<dbReference type="InParanoid" id="D8PRA3"/>
<sequence>MATDTAAPPLAKYLASTEKKTRDKAVKNLAVFLSDPSRDALPKSEMDKLWKGLFYSVSPTSTCSELAELVLTIKTTSAALAFLRGFWDAMCREWAGIDRLRLDKYYMLVRRFVNASFRLLLRNDWSEEVCSEYNEILTRPGGGPLCPSDQKIPSSLGYHVCDVYLEELEKAVASREDEIPSVPLAILISPFLNLASRTINSRTYARVESTVFKPLLSALSEDEEPRAKRARLETPSASTSDYPTLVDNSRVDYSSEGKLDRPSLRRGLKKTIFHAASAPETRDPSRKRMYALWQADEEDDE</sequence>
<dbReference type="GO" id="GO:0005634">
    <property type="term" value="C:nucleus"/>
    <property type="evidence" value="ECO:0007669"/>
    <property type="project" value="UniProtKB-SubCell"/>
</dbReference>
<accession>D8PRA3</accession>
<organism evidence="7">
    <name type="scientific">Schizophyllum commune (strain H4-8 / FGSC 9210)</name>
    <name type="common">Split gill fungus</name>
    <dbReference type="NCBI Taxonomy" id="578458"/>
    <lineage>
        <taxon>Eukaryota</taxon>
        <taxon>Fungi</taxon>
        <taxon>Dikarya</taxon>
        <taxon>Basidiomycota</taxon>
        <taxon>Agaricomycotina</taxon>
        <taxon>Agaricomycetes</taxon>
        <taxon>Agaricomycetidae</taxon>
        <taxon>Agaricales</taxon>
        <taxon>Schizophyllaceae</taxon>
        <taxon>Schizophyllum</taxon>
    </lineage>
</organism>
<reference evidence="6 7" key="1">
    <citation type="journal article" date="2010" name="Nat. Biotechnol.">
        <title>Genome sequence of the model mushroom Schizophyllum commune.</title>
        <authorList>
            <person name="Ohm R.A."/>
            <person name="de Jong J.F."/>
            <person name="Lugones L.G."/>
            <person name="Aerts A."/>
            <person name="Kothe E."/>
            <person name="Stajich J.E."/>
            <person name="de Vries R.P."/>
            <person name="Record E."/>
            <person name="Levasseur A."/>
            <person name="Baker S.E."/>
            <person name="Bartholomew K.A."/>
            <person name="Coutinho P.M."/>
            <person name="Erdmann S."/>
            <person name="Fowler T.J."/>
            <person name="Gathman A.C."/>
            <person name="Lombard V."/>
            <person name="Henrissat B."/>
            <person name="Knabe N."/>
            <person name="Kuees U."/>
            <person name="Lilly W.W."/>
            <person name="Lindquist E."/>
            <person name="Lucas S."/>
            <person name="Magnuson J.K."/>
            <person name="Piumi F."/>
            <person name="Raudaskoski M."/>
            <person name="Salamov A."/>
            <person name="Schmutz J."/>
            <person name="Schwarze F.W.M.R."/>
            <person name="vanKuyk P.A."/>
            <person name="Horton J.S."/>
            <person name="Grigoriev I.V."/>
            <person name="Woesten H.A.B."/>
        </authorList>
    </citation>
    <scope>NUCLEOTIDE SEQUENCE [LARGE SCALE GENOMIC DNA]</scope>
    <source>
        <strain evidence="7">H4-8 / FGSC 9210</strain>
    </source>
</reference>
<dbReference type="eggNOG" id="KOG3911">
    <property type="taxonomic scope" value="Eukaryota"/>
</dbReference>
<dbReference type="Proteomes" id="UP000007431">
    <property type="component" value="Unassembled WGS sequence"/>
</dbReference>
<dbReference type="OMA" id="GFWETTV"/>
<dbReference type="STRING" id="578458.D8PRA3"/>
<dbReference type="PANTHER" id="PTHR13026">
    <property type="entry name" value="NNP-1 PROTEIN NOVEL NUCLEAR PROTEIN 1 NOP52"/>
    <property type="match status" value="1"/>
</dbReference>
<comment type="similarity">
    <text evidence="2">Belongs to the RRP1 family.</text>
</comment>
<name>D8PRA3_SCHCM</name>
<keyword evidence="4" id="KW-0539">Nucleus</keyword>
<dbReference type="EMBL" id="GL377302">
    <property type="protein sequence ID" value="EFJ03829.1"/>
    <property type="molecule type" value="Genomic_DNA"/>
</dbReference>
<dbReference type="Pfam" id="PF05997">
    <property type="entry name" value="Nop52"/>
    <property type="match status" value="1"/>
</dbReference>
<dbReference type="GO" id="GO:0006364">
    <property type="term" value="P:rRNA processing"/>
    <property type="evidence" value="ECO:0007669"/>
    <property type="project" value="UniProtKB-KW"/>
</dbReference>
<protein>
    <recommendedName>
        <fullName evidence="8">Nop52-domain-containing protein</fullName>
    </recommendedName>
</protein>
<feature type="compositionally biased region" description="Basic and acidic residues" evidence="5">
    <location>
        <begin position="249"/>
        <end position="263"/>
    </location>
</feature>
<dbReference type="VEuPathDB" id="FungiDB:SCHCODRAFT_02744336"/>
<evidence type="ECO:0008006" key="8">
    <source>
        <dbReference type="Google" id="ProtNLM"/>
    </source>
</evidence>
<evidence type="ECO:0000256" key="2">
    <source>
        <dbReference type="ARBA" id="ARBA00006374"/>
    </source>
</evidence>
<dbReference type="AlphaFoldDB" id="D8PRA3"/>